<protein>
    <submittedName>
        <fullName evidence="1">Uncharacterized protein</fullName>
    </submittedName>
</protein>
<dbReference type="EMBL" id="AGEC02000013">
    <property type="protein sequence ID" value="EHO06121.1"/>
    <property type="molecule type" value="Genomic_DNA"/>
</dbReference>
<dbReference type="Proteomes" id="UP000005402">
    <property type="component" value="Unassembled WGS sequence"/>
</dbReference>
<name>A0ABN0E697_9FLAO</name>
<proteinExistence type="predicted"/>
<reference evidence="1" key="1">
    <citation type="submission" date="2012-07" db="EMBL/GenBank/DDBJ databases">
        <title>The Genome Sequence of Myroides odoratimimus CCUG 10230.</title>
        <authorList>
            <consortium name="The Broad Institute Genome Sequencing Platform"/>
            <person name="Earl A."/>
            <person name="Ward D."/>
            <person name="Feldgarden M."/>
            <person name="Gevers D."/>
            <person name="Huys G."/>
            <person name="Walker B."/>
            <person name="Young S.K."/>
            <person name="Zeng Q."/>
            <person name="Gargeya S."/>
            <person name="Fitzgerald M."/>
            <person name="Haas B."/>
            <person name="Abouelleil A."/>
            <person name="Alvarado L."/>
            <person name="Arachchi H.M."/>
            <person name="Berlin A.M."/>
            <person name="Chapman S.B."/>
            <person name="Goldberg J."/>
            <person name="Griggs A."/>
            <person name="Gujja S."/>
            <person name="Hansen M."/>
            <person name="Howarth C."/>
            <person name="Imamovic A."/>
            <person name="Larimer J."/>
            <person name="McCowen C."/>
            <person name="Montmayeur A."/>
            <person name="Murphy C."/>
            <person name="Neiman D."/>
            <person name="Pearson M."/>
            <person name="Priest M."/>
            <person name="Roberts A."/>
            <person name="Saif S."/>
            <person name="Shea T."/>
            <person name="Sisk P."/>
            <person name="Sykes S."/>
            <person name="Wortman J."/>
            <person name="Nusbaum C."/>
            <person name="Birren B."/>
        </authorList>
    </citation>
    <scope>NUCLEOTIDE SEQUENCE [LARGE SCALE GENOMIC DNA]</scope>
    <source>
        <strain evidence="1">CCUG 10230</strain>
    </source>
</reference>
<accession>A0ABN0E697</accession>
<gene>
    <name evidence="1" type="ORF">HMPREF9712_03184</name>
</gene>
<dbReference type="RefSeq" id="WP_006260037.1">
    <property type="nucleotide sequence ID" value="NZ_KE161016.1"/>
</dbReference>
<organism evidence="1 2">
    <name type="scientific">Myroides odoratimimus CCUG 10230</name>
    <dbReference type="NCBI Taxonomy" id="883150"/>
    <lineage>
        <taxon>Bacteria</taxon>
        <taxon>Pseudomonadati</taxon>
        <taxon>Bacteroidota</taxon>
        <taxon>Flavobacteriia</taxon>
        <taxon>Flavobacteriales</taxon>
        <taxon>Flavobacteriaceae</taxon>
        <taxon>Myroides</taxon>
    </lineage>
</organism>
<comment type="caution">
    <text evidence="1">The sequence shown here is derived from an EMBL/GenBank/DDBJ whole genome shotgun (WGS) entry which is preliminary data.</text>
</comment>
<sequence length="52" mass="5975">MKIIIAITLFLITFFLSMFGINRTGDSKSVFQEKQQLINVKTNLVLKDEAKK</sequence>
<evidence type="ECO:0000313" key="1">
    <source>
        <dbReference type="EMBL" id="EHO06121.1"/>
    </source>
</evidence>
<evidence type="ECO:0000313" key="2">
    <source>
        <dbReference type="Proteomes" id="UP000005402"/>
    </source>
</evidence>
<keyword evidence="2" id="KW-1185">Reference proteome</keyword>